<accession>A0AAD3DED2</accession>
<dbReference type="AlphaFoldDB" id="A0AAD3DED2"/>
<feature type="chain" id="PRO_5041980584" description="Calmodulin" evidence="1">
    <location>
        <begin position="22"/>
        <end position="233"/>
    </location>
</feature>
<comment type="caution">
    <text evidence="2">The sequence shown here is derived from an EMBL/GenBank/DDBJ whole genome shotgun (WGS) entry which is preliminary data.</text>
</comment>
<gene>
    <name evidence="2" type="ORF">CTEN210_17926</name>
</gene>
<keyword evidence="1" id="KW-0732">Signal</keyword>
<proteinExistence type="predicted"/>
<evidence type="ECO:0000313" key="3">
    <source>
        <dbReference type="Proteomes" id="UP001054902"/>
    </source>
</evidence>
<reference evidence="2 3" key="1">
    <citation type="journal article" date="2021" name="Sci. Rep.">
        <title>The genome of the diatom Chaetoceros tenuissimus carries an ancient integrated fragment of an extant virus.</title>
        <authorList>
            <person name="Hongo Y."/>
            <person name="Kimura K."/>
            <person name="Takaki Y."/>
            <person name="Yoshida Y."/>
            <person name="Baba S."/>
            <person name="Kobayashi G."/>
            <person name="Nagasaki K."/>
            <person name="Hano T."/>
            <person name="Tomaru Y."/>
        </authorList>
    </citation>
    <scope>NUCLEOTIDE SEQUENCE [LARGE SCALE GENOMIC DNA]</scope>
    <source>
        <strain evidence="2 3">NIES-3715</strain>
    </source>
</reference>
<dbReference type="Proteomes" id="UP001054902">
    <property type="component" value="Unassembled WGS sequence"/>
</dbReference>
<dbReference type="EMBL" id="BLLK01000074">
    <property type="protein sequence ID" value="GFH61450.1"/>
    <property type="molecule type" value="Genomic_DNA"/>
</dbReference>
<dbReference type="InterPro" id="IPR011992">
    <property type="entry name" value="EF-hand-dom_pair"/>
</dbReference>
<keyword evidence="3" id="KW-1185">Reference proteome</keyword>
<evidence type="ECO:0000313" key="2">
    <source>
        <dbReference type="EMBL" id="GFH61450.1"/>
    </source>
</evidence>
<name>A0AAD3DED2_9STRA</name>
<evidence type="ECO:0008006" key="4">
    <source>
        <dbReference type="Google" id="ProtNLM"/>
    </source>
</evidence>
<dbReference type="SUPFAM" id="SSF47473">
    <property type="entry name" value="EF-hand"/>
    <property type="match status" value="1"/>
</dbReference>
<protein>
    <recommendedName>
        <fullName evidence="4">Calmodulin</fullName>
    </recommendedName>
</protein>
<organism evidence="2 3">
    <name type="scientific">Chaetoceros tenuissimus</name>
    <dbReference type="NCBI Taxonomy" id="426638"/>
    <lineage>
        <taxon>Eukaryota</taxon>
        <taxon>Sar</taxon>
        <taxon>Stramenopiles</taxon>
        <taxon>Ochrophyta</taxon>
        <taxon>Bacillariophyta</taxon>
        <taxon>Coscinodiscophyceae</taxon>
        <taxon>Chaetocerotophycidae</taxon>
        <taxon>Chaetocerotales</taxon>
        <taxon>Chaetocerotaceae</taxon>
        <taxon>Chaetoceros</taxon>
    </lineage>
</organism>
<dbReference type="Gene3D" id="1.10.238.10">
    <property type="entry name" value="EF-hand"/>
    <property type="match status" value="1"/>
</dbReference>
<feature type="signal peptide" evidence="1">
    <location>
        <begin position="1"/>
        <end position="21"/>
    </location>
</feature>
<evidence type="ECO:0000256" key="1">
    <source>
        <dbReference type="SAM" id="SignalP"/>
    </source>
</evidence>
<sequence length="233" mass="26354">MKLPILLSLFLFLLNTCHIYAWGLRAKTNSTAIPTCKDASIFSSKKDSSIFSRAIQSHAQKLFEESDTNQDGSLYENDVYDLVLKIYIKVNQEAPIDPPSRERVMTLFQQADVLKTGTILPCEFEQLIKTLYARASSRVLTYKIINMVGGPFCAITLINTLKNRPNVMEWISSKLLSKLPSKPTFVMKMVSSEAFWVGVLTTFFVDHLASIALTGVDWLWWGGNIGDLLYDHF</sequence>